<accession>A0ABT6ANP7</accession>
<keyword evidence="3" id="KW-1185">Reference proteome</keyword>
<dbReference type="InterPro" id="IPR001633">
    <property type="entry name" value="EAL_dom"/>
</dbReference>
<dbReference type="CDD" id="cd01948">
    <property type="entry name" value="EAL"/>
    <property type="match status" value="1"/>
</dbReference>
<name>A0ABT6ANP7_9BURK</name>
<sequence length="236" mass="25143">MHFTPTFTANGCRLTGAQALLGCRRPIPGLPLPNAPGRPAERNGAVDATAHRLLDEVCWQVSQWDSAGLRPPRIAIGVAPGVLRGNALLVRLGDSQRRYGLGAGRLMLECTEAAAMRDPAQTGPMLEQLRAMGVAVALDDFGSGCSSLAHLRNLAIDQIKIDRQLVQGLDKPESRARAIVAAIIEIGRTLDMEVVAKGVETREQLDALCALGCAQVQGTLLSLPLSGPEFAQRWLA</sequence>
<organism evidence="2 3">
    <name type="scientific">Cupriavidus basilensis</name>
    <dbReference type="NCBI Taxonomy" id="68895"/>
    <lineage>
        <taxon>Bacteria</taxon>
        <taxon>Pseudomonadati</taxon>
        <taxon>Pseudomonadota</taxon>
        <taxon>Betaproteobacteria</taxon>
        <taxon>Burkholderiales</taxon>
        <taxon>Burkholderiaceae</taxon>
        <taxon>Cupriavidus</taxon>
    </lineage>
</organism>
<evidence type="ECO:0000259" key="1">
    <source>
        <dbReference type="PROSITE" id="PS50883"/>
    </source>
</evidence>
<evidence type="ECO:0000313" key="3">
    <source>
        <dbReference type="Proteomes" id="UP001216674"/>
    </source>
</evidence>
<feature type="domain" description="EAL" evidence="1">
    <location>
        <begin position="1"/>
        <end position="236"/>
    </location>
</feature>
<dbReference type="Proteomes" id="UP001216674">
    <property type="component" value="Unassembled WGS sequence"/>
</dbReference>
<dbReference type="InterPro" id="IPR050706">
    <property type="entry name" value="Cyclic-di-GMP_PDE-like"/>
</dbReference>
<dbReference type="SUPFAM" id="SSF141868">
    <property type="entry name" value="EAL domain-like"/>
    <property type="match status" value="1"/>
</dbReference>
<evidence type="ECO:0000313" key="2">
    <source>
        <dbReference type="EMBL" id="MDF3834226.1"/>
    </source>
</evidence>
<reference evidence="2 3" key="1">
    <citation type="submission" date="2023-03" db="EMBL/GenBank/DDBJ databases">
        <title>Draft assemblies of triclosan tolerant bacteria isolated from returned activated sludge.</title>
        <authorList>
            <person name="Van Hamelsveld S."/>
        </authorList>
    </citation>
    <scope>NUCLEOTIDE SEQUENCE [LARGE SCALE GENOMIC DNA]</scope>
    <source>
        <strain evidence="2 3">GW210010_S58</strain>
    </source>
</reference>
<gene>
    <name evidence="2" type="ORF">P3W85_14880</name>
</gene>
<dbReference type="Pfam" id="PF00563">
    <property type="entry name" value="EAL"/>
    <property type="match status" value="1"/>
</dbReference>
<protein>
    <submittedName>
        <fullName evidence="2">EAL domain-containing protein</fullName>
    </submittedName>
</protein>
<proteinExistence type="predicted"/>
<comment type="caution">
    <text evidence="2">The sequence shown here is derived from an EMBL/GenBank/DDBJ whole genome shotgun (WGS) entry which is preliminary data.</text>
</comment>
<dbReference type="Gene3D" id="3.20.20.450">
    <property type="entry name" value="EAL domain"/>
    <property type="match status" value="1"/>
</dbReference>
<dbReference type="SMART" id="SM00052">
    <property type="entry name" value="EAL"/>
    <property type="match status" value="1"/>
</dbReference>
<dbReference type="InterPro" id="IPR035919">
    <property type="entry name" value="EAL_sf"/>
</dbReference>
<dbReference type="PANTHER" id="PTHR33121:SF79">
    <property type="entry name" value="CYCLIC DI-GMP PHOSPHODIESTERASE PDED-RELATED"/>
    <property type="match status" value="1"/>
</dbReference>
<dbReference type="EMBL" id="JARJLM010000256">
    <property type="protein sequence ID" value="MDF3834226.1"/>
    <property type="molecule type" value="Genomic_DNA"/>
</dbReference>
<dbReference type="PROSITE" id="PS50883">
    <property type="entry name" value="EAL"/>
    <property type="match status" value="1"/>
</dbReference>
<dbReference type="PANTHER" id="PTHR33121">
    <property type="entry name" value="CYCLIC DI-GMP PHOSPHODIESTERASE PDEF"/>
    <property type="match status" value="1"/>
</dbReference>
<dbReference type="RefSeq" id="WP_276265363.1">
    <property type="nucleotide sequence ID" value="NZ_JARJLM010000256.1"/>
</dbReference>